<dbReference type="AlphaFoldDB" id="A0A0X8JJU5"/>
<accession>A0A0X8JJU5</accession>
<dbReference type="Pfam" id="PF01814">
    <property type="entry name" value="Hemerythrin"/>
    <property type="match status" value="1"/>
</dbReference>
<feature type="domain" description="Hemerythrin-like" evidence="8">
    <location>
        <begin position="232"/>
        <end position="347"/>
    </location>
</feature>
<comment type="similarity">
    <text evidence="1">Belongs to the hemerythrin family.</text>
</comment>
<dbReference type="InterPro" id="IPR050669">
    <property type="entry name" value="Hemerythrin"/>
</dbReference>
<protein>
    <submittedName>
        <fullName evidence="9">Chemotaxis protein</fullName>
    </submittedName>
</protein>
<dbReference type="InterPro" id="IPR016131">
    <property type="entry name" value="Haemerythrin_Fe_BS"/>
</dbReference>
<keyword evidence="4" id="KW-0408">Iron</keyword>
<keyword evidence="7" id="KW-0732">Signal</keyword>
<keyword evidence="2" id="KW-0813">Transport</keyword>
<evidence type="ECO:0000256" key="4">
    <source>
        <dbReference type="ARBA" id="ARBA00023004"/>
    </source>
</evidence>
<sequence>MRTTLFLLLACGLLAGAATALAPAAPLDWILPVLALLPGGCGLILLYRAVFAPAKALERDLRGLKETAALPCDAAYGLLRPVADAAAGHAELLRRELAQARWDAEEATQSLEEWREKYKLIQAGQQLIRENLAASATRIHILSDELSRLLPSLAESGPGAAPAGEEALSRRARGADALITQFLKKFNSDLDFLNACLAQVEKFTDMAQTEQPAVFRPSGDAIVTWSDSLSTGVPAVDGQHKLLLSYINKLHRAIRDGRDEKTLLEVLDALAGYAFTHFNTEEIFFSHSDYPDVEKHIRVHDQFKAKVVEFRDAVSDGKANVDTEVLDFLKNWLIEHIQGMDVAFAPYLAKASGDGRG</sequence>
<proteinExistence type="inferred from homology"/>
<feature type="coiled-coil region" evidence="5">
    <location>
        <begin position="90"/>
        <end position="117"/>
    </location>
</feature>
<dbReference type="EMBL" id="CP014229">
    <property type="protein sequence ID" value="AMD89987.1"/>
    <property type="molecule type" value="Genomic_DNA"/>
</dbReference>
<gene>
    <name evidence="9" type="ORF">AXF13_07570</name>
</gene>
<dbReference type="InterPro" id="IPR012827">
    <property type="entry name" value="Hemerythrin_metal-bd"/>
</dbReference>
<dbReference type="GO" id="GO:0005344">
    <property type="term" value="F:oxygen carrier activity"/>
    <property type="evidence" value="ECO:0007669"/>
    <property type="project" value="UniProtKB-KW"/>
</dbReference>
<dbReference type="CDD" id="cd12107">
    <property type="entry name" value="Hemerythrin"/>
    <property type="match status" value="1"/>
</dbReference>
<dbReference type="NCBIfam" id="NF033749">
    <property type="entry name" value="bact_hemeryth"/>
    <property type="match status" value="1"/>
</dbReference>
<feature type="chain" id="PRO_5007067465" evidence="7">
    <location>
        <begin position="23"/>
        <end position="357"/>
    </location>
</feature>
<dbReference type="RefSeq" id="WP_062252278.1">
    <property type="nucleotide sequence ID" value="NZ_CP014229.1"/>
</dbReference>
<keyword evidence="3" id="KW-0479">Metal-binding</keyword>
<organism evidence="9 10">
    <name type="scientific">Desulfovibrio fairfieldensis</name>
    <dbReference type="NCBI Taxonomy" id="44742"/>
    <lineage>
        <taxon>Bacteria</taxon>
        <taxon>Pseudomonadati</taxon>
        <taxon>Thermodesulfobacteriota</taxon>
        <taxon>Desulfovibrionia</taxon>
        <taxon>Desulfovibrionales</taxon>
        <taxon>Desulfovibrionaceae</taxon>
        <taxon>Desulfovibrio</taxon>
    </lineage>
</organism>
<reference evidence="10" key="1">
    <citation type="submission" date="2016-02" db="EMBL/GenBank/DDBJ databases">
        <authorList>
            <person name="Holder M.E."/>
            <person name="Ajami N.J."/>
            <person name="Petrosino J.F."/>
        </authorList>
    </citation>
    <scope>NUCLEOTIDE SEQUENCE [LARGE SCALE GENOMIC DNA]</scope>
    <source>
        <strain evidence="10">CCUG 45958</strain>
    </source>
</reference>
<feature type="signal peptide" evidence="7">
    <location>
        <begin position="1"/>
        <end position="22"/>
    </location>
</feature>
<evidence type="ECO:0000256" key="2">
    <source>
        <dbReference type="ARBA" id="ARBA00022621"/>
    </source>
</evidence>
<keyword evidence="5" id="KW-0175">Coiled coil</keyword>
<dbReference type="KEGG" id="dfi:AXF13_07570"/>
<evidence type="ECO:0000256" key="3">
    <source>
        <dbReference type="ARBA" id="ARBA00022723"/>
    </source>
</evidence>
<keyword evidence="2" id="KW-0561">Oxygen transport</keyword>
<evidence type="ECO:0000256" key="5">
    <source>
        <dbReference type="SAM" id="Coils"/>
    </source>
</evidence>
<evidence type="ECO:0000259" key="8">
    <source>
        <dbReference type="Pfam" id="PF01814"/>
    </source>
</evidence>
<evidence type="ECO:0000313" key="9">
    <source>
        <dbReference type="EMBL" id="AMD89987.1"/>
    </source>
</evidence>
<keyword evidence="10" id="KW-1185">Reference proteome</keyword>
<dbReference type="InterPro" id="IPR035938">
    <property type="entry name" value="Hemerythrin-like_sf"/>
</dbReference>
<dbReference type="PANTHER" id="PTHR37164">
    <property type="entry name" value="BACTERIOHEMERYTHRIN"/>
    <property type="match status" value="1"/>
</dbReference>
<evidence type="ECO:0000256" key="6">
    <source>
        <dbReference type="SAM" id="Phobius"/>
    </source>
</evidence>
<dbReference type="STRING" id="44742.AXF13_07570"/>
<evidence type="ECO:0000313" key="10">
    <source>
        <dbReference type="Proteomes" id="UP000069241"/>
    </source>
</evidence>
<dbReference type="Gene3D" id="1.20.120.50">
    <property type="entry name" value="Hemerythrin-like"/>
    <property type="match status" value="1"/>
</dbReference>
<keyword evidence="6" id="KW-0812">Transmembrane</keyword>
<dbReference type="SUPFAM" id="SSF47188">
    <property type="entry name" value="Hemerythrin-like"/>
    <property type="match status" value="1"/>
</dbReference>
<dbReference type="GO" id="GO:0046872">
    <property type="term" value="F:metal ion binding"/>
    <property type="evidence" value="ECO:0007669"/>
    <property type="project" value="UniProtKB-KW"/>
</dbReference>
<name>A0A0X8JJU5_9BACT</name>
<evidence type="ECO:0000256" key="1">
    <source>
        <dbReference type="ARBA" id="ARBA00010587"/>
    </source>
</evidence>
<evidence type="ECO:0000256" key="7">
    <source>
        <dbReference type="SAM" id="SignalP"/>
    </source>
</evidence>
<dbReference type="PANTHER" id="PTHR37164:SF1">
    <property type="entry name" value="BACTERIOHEMERYTHRIN"/>
    <property type="match status" value="1"/>
</dbReference>
<dbReference type="PROSITE" id="PS00550">
    <property type="entry name" value="HEMERYTHRINS"/>
    <property type="match status" value="1"/>
</dbReference>
<dbReference type="InterPro" id="IPR012312">
    <property type="entry name" value="Hemerythrin-like"/>
</dbReference>
<feature type="transmembrane region" description="Helical" evidence="6">
    <location>
        <begin position="30"/>
        <end position="50"/>
    </location>
</feature>
<dbReference type="NCBIfam" id="TIGR02481">
    <property type="entry name" value="hemeryth_dom"/>
    <property type="match status" value="1"/>
</dbReference>
<dbReference type="Proteomes" id="UP000069241">
    <property type="component" value="Chromosome"/>
</dbReference>
<keyword evidence="6" id="KW-1133">Transmembrane helix</keyword>
<keyword evidence="6" id="KW-0472">Membrane</keyword>